<dbReference type="PROSITE" id="PS00893">
    <property type="entry name" value="NUDIX_BOX"/>
    <property type="match status" value="1"/>
</dbReference>
<evidence type="ECO:0000256" key="12">
    <source>
        <dbReference type="PIRSR" id="PIRSR603561-1"/>
    </source>
</evidence>
<dbReference type="Pfam" id="PF14815">
    <property type="entry name" value="NUDIX_4"/>
    <property type="match status" value="1"/>
</dbReference>
<dbReference type="PANTHER" id="PTHR47707:SF1">
    <property type="entry name" value="NUDIX HYDROLASE FAMILY PROTEIN"/>
    <property type="match status" value="1"/>
</dbReference>
<dbReference type="OrthoDB" id="9810648at2"/>
<sequence length="132" mass="14996">MQILVVTAAVIKHNGKILISQRNENTHQALKWEFPGGKLEPGESPEQCLFREIKEELGLSVIVEDIFDVVSHIYDNRQIILLCYLCKVAGGAARALDCRAFRWVEVDELARYDFAAADRVIVRKLQDCRLPS</sequence>
<dbReference type="GO" id="GO:0008413">
    <property type="term" value="F:8-oxo-7,8-dihydroguanosine triphosphate pyrophosphatase activity"/>
    <property type="evidence" value="ECO:0007669"/>
    <property type="project" value="InterPro"/>
</dbReference>
<dbReference type="InterPro" id="IPR020084">
    <property type="entry name" value="NUDIX_hydrolase_CS"/>
</dbReference>
<evidence type="ECO:0000256" key="1">
    <source>
        <dbReference type="ARBA" id="ARBA00001946"/>
    </source>
</evidence>
<dbReference type="Proteomes" id="UP000199584">
    <property type="component" value="Unassembled WGS sequence"/>
</dbReference>
<evidence type="ECO:0000256" key="10">
    <source>
        <dbReference type="ARBA" id="ARBA00035861"/>
    </source>
</evidence>
<dbReference type="SUPFAM" id="SSF55811">
    <property type="entry name" value="Nudix"/>
    <property type="match status" value="1"/>
</dbReference>
<reference evidence="16" key="1">
    <citation type="submission" date="2016-10" db="EMBL/GenBank/DDBJ databases">
        <authorList>
            <person name="Varghese N."/>
            <person name="Submissions S."/>
        </authorList>
    </citation>
    <scope>NUCLEOTIDE SEQUENCE [LARGE SCALE GENOMIC DNA]</scope>
    <source>
        <strain evidence="16">DSM 3669</strain>
    </source>
</reference>
<evidence type="ECO:0000256" key="11">
    <source>
        <dbReference type="ARBA" id="ARBA00038905"/>
    </source>
</evidence>
<dbReference type="EC" id="3.6.1.55" evidence="11"/>
<evidence type="ECO:0000256" key="3">
    <source>
        <dbReference type="ARBA" id="ARBA00022457"/>
    </source>
</evidence>
<organism evidence="15 16">
    <name type="scientific">Desulfoscipio geothermicus DSM 3669</name>
    <dbReference type="NCBI Taxonomy" id="1121426"/>
    <lineage>
        <taxon>Bacteria</taxon>
        <taxon>Bacillati</taxon>
        <taxon>Bacillota</taxon>
        <taxon>Clostridia</taxon>
        <taxon>Eubacteriales</taxon>
        <taxon>Desulfallaceae</taxon>
        <taxon>Desulfoscipio</taxon>
    </lineage>
</organism>
<protein>
    <recommendedName>
        <fullName evidence="11">8-oxo-dGTP diphosphatase</fullName>
        <ecNumber evidence="11">3.6.1.55</ecNumber>
    </recommendedName>
</protein>
<proteinExistence type="inferred from homology"/>
<feature type="domain" description="Nudix hydrolase" evidence="14">
    <location>
        <begin position="1"/>
        <end position="127"/>
    </location>
</feature>
<name>A0A1I6DP31_9FIRM</name>
<keyword evidence="3" id="KW-0515">Mutator protein</keyword>
<dbReference type="InterPro" id="IPR029119">
    <property type="entry name" value="MutY_C"/>
</dbReference>
<dbReference type="InterPro" id="IPR000086">
    <property type="entry name" value="NUDIX_hydrolase_dom"/>
</dbReference>
<comment type="similarity">
    <text evidence="2">Belongs to the Nudix hydrolase family.</text>
</comment>
<keyword evidence="16" id="KW-1185">Reference proteome</keyword>
<dbReference type="STRING" id="39060.SAMN05660706_11455"/>
<dbReference type="InterPro" id="IPR003561">
    <property type="entry name" value="Mutator_MutT"/>
</dbReference>
<feature type="binding site" evidence="13">
    <location>
        <position position="36"/>
    </location>
    <ligand>
        <name>Mg(2+)</name>
        <dbReference type="ChEBI" id="CHEBI:18420"/>
    </ligand>
</feature>
<dbReference type="AlphaFoldDB" id="A0A1I6DP31"/>
<dbReference type="InterPro" id="IPR047127">
    <property type="entry name" value="MutT-like"/>
</dbReference>
<dbReference type="PANTHER" id="PTHR47707">
    <property type="entry name" value="8-OXO-DGTP DIPHOSPHATASE"/>
    <property type="match status" value="1"/>
</dbReference>
<evidence type="ECO:0000256" key="6">
    <source>
        <dbReference type="ARBA" id="ARBA00022763"/>
    </source>
</evidence>
<keyword evidence="4" id="KW-0235">DNA replication</keyword>
<evidence type="ECO:0000256" key="5">
    <source>
        <dbReference type="ARBA" id="ARBA00022723"/>
    </source>
</evidence>
<dbReference type="GO" id="GO:0044715">
    <property type="term" value="F:8-oxo-dGDP phosphatase activity"/>
    <property type="evidence" value="ECO:0007669"/>
    <property type="project" value="TreeGrafter"/>
</dbReference>
<dbReference type="CDD" id="cd03425">
    <property type="entry name" value="NUDIX_MutT_NudA_like"/>
    <property type="match status" value="1"/>
</dbReference>
<gene>
    <name evidence="15" type="ORF">SAMN05660706_11455</name>
</gene>
<keyword evidence="8 13" id="KW-0460">Magnesium</keyword>
<dbReference type="GO" id="GO:0035539">
    <property type="term" value="F:8-oxo-7,8-dihydrodeoxyguanosine triphosphate pyrophosphatase activity"/>
    <property type="evidence" value="ECO:0007669"/>
    <property type="project" value="UniProtKB-EC"/>
</dbReference>
<dbReference type="GO" id="GO:0046872">
    <property type="term" value="F:metal ion binding"/>
    <property type="evidence" value="ECO:0007669"/>
    <property type="project" value="UniProtKB-KW"/>
</dbReference>
<accession>A0A1I6DP31</accession>
<dbReference type="PRINTS" id="PR00502">
    <property type="entry name" value="NUDIXFAMILY"/>
</dbReference>
<evidence type="ECO:0000313" key="15">
    <source>
        <dbReference type="EMBL" id="SFR07176.1"/>
    </source>
</evidence>
<keyword evidence="7" id="KW-0378">Hydrolase</keyword>
<feature type="binding site" evidence="12">
    <location>
        <position position="27"/>
    </location>
    <ligand>
        <name>8-oxo-dGTP</name>
        <dbReference type="ChEBI" id="CHEBI:77896"/>
    </ligand>
</feature>
<dbReference type="GO" id="GO:0044716">
    <property type="term" value="F:8-oxo-GDP phosphatase activity"/>
    <property type="evidence" value="ECO:0007669"/>
    <property type="project" value="TreeGrafter"/>
</dbReference>
<dbReference type="Gene3D" id="3.90.79.10">
    <property type="entry name" value="Nucleoside Triphosphate Pyrophosphohydrolase"/>
    <property type="match status" value="1"/>
</dbReference>
<feature type="binding site" evidence="13">
    <location>
        <position position="56"/>
    </location>
    <ligand>
        <name>Mg(2+)</name>
        <dbReference type="ChEBI" id="CHEBI:18420"/>
    </ligand>
</feature>
<evidence type="ECO:0000256" key="4">
    <source>
        <dbReference type="ARBA" id="ARBA00022705"/>
    </source>
</evidence>
<dbReference type="InterPro" id="IPR015797">
    <property type="entry name" value="NUDIX_hydrolase-like_dom_sf"/>
</dbReference>
<dbReference type="GO" id="GO:0006281">
    <property type="term" value="P:DNA repair"/>
    <property type="evidence" value="ECO:0007669"/>
    <property type="project" value="UniProtKB-KW"/>
</dbReference>
<feature type="binding site" evidence="12">
    <location>
        <position position="22"/>
    </location>
    <ligand>
        <name>8-oxo-dGTP</name>
        <dbReference type="ChEBI" id="CHEBI:77896"/>
    </ligand>
</feature>
<keyword evidence="6" id="KW-0227">DNA damage</keyword>
<evidence type="ECO:0000256" key="9">
    <source>
        <dbReference type="ARBA" id="ARBA00023204"/>
    </source>
</evidence>
<evidence type="ECO:0000256" key="8">
    <source>
        <dbReference type="ARBA" id="ARBA00022842"/>
    </source>
</evidence>
<dbReference type="PROSITE" id="PS51462">
    <property type="entry name" value="NUDIX"/>
    <property type="match status" value="1"/>
</dbReference>
<keyword evidence="9" id="KW-0234">DNA repair</keyword>
<keyword evidence="5 13" id="KW-0479">Metal-binding</keyword>
<feature type="binding site" evidence="12">
    <location>
        <begin position="33"/>
        <end position="36"/>
    </location>
    <ligand>
        <name>8-oxo-dGTP</name>
        <dbReference type="ChEBI" id="CHEBI:77896"/>
    </ligand>
</feature>
<dbReference type="EMBL" id="FOYM01000014">
    <property type="protein sequence ID" value="SFR07176.1"/>
    <property type="molecule type" value="Genomic_DNA"/>
</dbReference>
<dbReference type="InterPro" id="IPR020476">
    <property type="entry name" value="Nudix_hydrolase"/>
</dbReference>
<dbReference type="RefSeq" id="WP_092483503.1">
    <property type="nucleotide sequence ID" value="NZ_FOYM01000014.1"/>
</dbReference>
<evidence type="ECO:0000313" key="16">
    <source>
        <dbReference type="Proteomes" id="UP000199584"/>
    </source>
</evidence>
<comment type="cofactor">
    <cofactor evidence="1 13">
        <name>Mg(2+)</name>
        <dbReference type="ChEBI" id="CHEBI:18420"/>
    </cofactor>
</comment>
<dbReference type="NCBIfam" id="TIGR00586">
    <property type="entry name" value="mutt"/>
    <property type="match status" value="1"/>
</dbReference>
<dbReference type="GO" id="GO:0006260">
    <property type="term" value="P:DNA replication"/>
    <property type="evidence" value="ECO:0007669"/>
    <property type="project" value="UniProtKB-KW"/>
</dbReference>
<comment type="catalytic activity">
    <reaction evidence="10">
        <text>8-oxo-dGTP + H2O = 8-oxo-dGMP + diphosphate + H(+)</text>
        <dbReference type="Rhea" id="RHEA:31575"/>
        <dbReference type="ChEBI" id="CHEBI:15377"/>
        <dbReference type="ChEBI" id="CHEBI:15378"/>
        <dbReference type="ChEBI" id="CHEBI:33019"/>
        <dbReference type="ChEBI" id="CHEBI:63224"/>
        <dbReference type="ChEBI" id="CHEBI:77896"/>
        <dbReference type="EC" id="3.6.1.55"/>
    </reaction>
</comment>
<evidence type="ECO:0000256" key="13">
    <source>
        <dbReference type="PIRSR" id="PIRSR603561-2"/>
    </source>
</evidence>
<evidence type="ECO:0000256" key="7">
    <source>
        <dbReference type="ARBA" id="ARBA00022801"/>
    </source>
</evidence>
<evidence type="ECO:0000259" key="14">
    <source>
        <dbReference type="PROSITE" id="PS51462"/>
    </source>
</evidence>
<evidence type="ECO:0000256" key="2">
    <source>
        <dbReference type="ARBA" id="ARBA00005582"/>
    </source>
</evidence>